<keyword evidence="2" id="KW-1185">Reference proteome</keyword>
<accession>A0ACC5QWU3</accession>
<evidence type="ECO:0000313" key="2">
    <source>
        <dbReference type="Proteomes" id="UP000616151"/>
    </source>
</evidence>
<evidence type="ECO:0000313" key="1">
    <source>
        <dbReference type="EMBL" id="MBK1864845.1"/>
    </source>
</evidence>
<dbReference type="EMBL" id="JAENHL010000003">
    <property type="protein sequence ID" value="MBK1864845.1"/>
    <property type="molecule type" value="Genomic_DNA"/>
</dbReference>
<gene>
    <name evidence="1" type="ORF">JHL16_00640</name>
</gene>
<dbReference type="Proteomes" id="UP000616151">
    <property type="component" value="Unassembled WGS sequence"/>
</dbReference>
<sequence length="152" mass="16264">MPLEKTEAAKLLTEIVLLTFRLEGGFLAAADKISGPAGLTAARWKVLGAVLYEKRSVAEIGRVMGLARQSVQRLADILVSEGLAAYEDNPAHKSAKLLAPTEEGYARIARLADRQTGWANRASQGIDAAELAATRDMLARLITHVEATDVPA</sequence>
<comment type="caution">
    <text evidence="1">The sequence shown here is derived from an EMBL/GenBank/DDBJ whole genome shotgun (WGS) entry which is preliminary data.</text>
</comment>
<proteinExistence type="predicted"/>
<name>A0ACC5QWU3_9HYPH</name>
<reference evidence="1" key="1">
    <citation type="submission" date="2021-01" db="EMBL/GenBank/DDBJ databases">
        <authorList>
            <person name="Sun Q."/>
        </authorList>
    </citation>
    <scope>NUCLEOTIDE SEQUENCE</scope>
    <source>
        <strain evidence="1">YIM B02566</strain>
    </source>
</reference>
<protein>
    <submittedName>
        <fullName evidence="1">MarR family transcriptional regulator</fullName>
    </submittedName>
</protein>
<organism evidence="1 2">
    <name type="scientific">Taklimakanibacter albus</name>
    <dbReference type="NCBI Taxonomy" id="2800327"/>
    <lineage>
        <taxon>Bacteria</taxon>
        <taxon>Pseudomonadati</taxon>
        <taxon>Pseudomonadota</taxon>
        <taxon>Alphaproteobacteria</taxon>
        <taxon>Hyphomicrobiales</taxon>
        <taxon>Aestuariivirgaceae</taxon>
        <taxon>Taklimakanibacter</taxon>
    </lineage>
</organism>